<keyword evidence="13 14" id="KW-0464">Manganese</keyword>
<dbReference type="PANTHER" id="PTHR10954">
    <property type="entry name" value="RIBONUCLEASE H2 SUBUNIT A"/>
    <property type="match status" value="1"/>
</dbReference>
<comment type="cofactor">
    <cofactor evidence="2">
        <name>Mg(2+)</name>
        <dbReference type="ChEBI" id="CHEBI:18420"/>
    </cofactor>
</comment>
<dbReference type="Proteomes" id="UP000178085">
    <property type="component" value="Unassembled WGS sequence"/>
</dbReference>
<evidence type="ECO:0000256" key="8">
    <source>
        <dbReference type="ARBA" id="ARBA00022490"/>
    </source>
</evidence>
<evidence type="ECO:0000259" key="17">
    <source>
        <dbReference type="PROSITE" id="PS51975"/>
    </source>
</evidence>
<evidence type="ECO:0000256" key="16">
    <source>
        <dbReference type="RuleBase" id="RU003515"/>
    </source>
</evidence>
<feature type="domain" description="RNase H type-2" evidence="17">
    <location>
        <begin position="13"/>
        <end position="202"/>
    </location>
</feature>
<evidence type="ECO:0000256" key="10">
    <source>
        <dbReference type="ARBA" id="ARBA00022723"/>
    </source>
</evidence>
<evidence type="ECO:0000256" key="9">
    <source>
        <dbReference type="ARBA" id="ARBA00022722"/>
    </source>
</evidence>
<dbReference type="GO" id="GO:0032299">
    <property type="term" value="C:ribonuclease H2 complex"/>
    <property type="evidence" value="ECO:0007669"/>
    <property type="project" value="TreeGrafter"/>
</dbReference>
<evidence type="ECO:0000256" key="7">
    <source>
        <dbReference type="ARBA" id="ARBA00019179"/>
    </source>
</evidence>
<name>A0A1F4NR39_UNCK3</name>
<evidence type="ECO:0000256" key="13">
    <source>
        <dbReference type="ARBA" id="ARBA00023211"/>
    </source>
</evidence>
<evidence type="ECO:0000256" key="14">
    <source>
        <dbReference type="HAMAP-Rule" id="MF_00052"/>
    </source>
</evidence>
<dbReference type="PANTHER" id="PTHR10954:SF18">
    <property type="entry name" value="RIBONUCLEASE HII"/>
    <property type="match status" value="1"/>
</dbReference>
<dbReference type="SUPFAM" id="SSF53098">
    <property type="entry name" value="Ribonuclease H-like"/>
    <property type="match status" value="1"/>
</dbReference>
<dbReference type="NCBIfam" id="NF000594">
    <property type="entry name" value="PRK00015.1-1"/>
    <property type="match status" value="1"/>
</dbReference>
<feature type="binding site" evidence="14 15">
    <location>
        <position position="19"/>
    </location>
    <ligand>
        <name>a divalent metal cation</name>
        <dbReference type="ChEBI" id="CHEBI:60240"/>
    </ligand>
</feature>
<dbReference type="InterPro" id="IPR001352">
    <property type="entry name" value="RNase_HII/HIII"/>
</dbReference>
<dbReference type="GO" id="GO:0004523">
    <property type="term" value="F:RNA-DNA hybrid ribonuclease activity"/>
    <property type="evidence" value="ECO:0007669"/>
    <property type="project" value="UniProtKB-UniRule"/>
</dbReference>
<feature type="binding site" evidence="14 15">
    <location>
        <position position="111"/>
    </location>
    <ligand>
        <name>a divalent metal cation</name>
        <dbReference type="ChEBI" id="CHEBI:60240"/>
    </ligand>
</feature>
<evidence type="ECO:0000256" key="15">
    <source>
        <dbReference type="PROSITE-ProRule" id="PRU01319"/>
    </source>
</evidence>
<evidence type="ECO:0000256" key="1">
    <source>
        <dbReference type="ARBA" id="ARBA00000077"/>
    </source>
</evidence>
<dbReference type="Pfam" id="PF01351">
    <property type="entry name" value="RNase_HII"/>
    <property type="match status" value="1"/>
</dbReference>
<comment type="subcellular location">
    <subcellularLocation>
        <location evidence="4 14">Cytoplasm</location>
    </subcellularLocation>
</comment>
<comment type="catalytic activity">
    <reaction evidence="1 14 15 16">
        <text>Endonucleolytic cleavage to 5'-phosphomonoester.</text>
        <dbReference type="EC" id="3.1.26.4"/>
    </reaction>
</comment>
<comment type="caution">
    <text evidence="18">The sequence shown here is derived from an EMBL/GenBank/DDBJ whole genome shotgun (WGS) entry which is preliminary data.</text>
</comment>
<dbReference type="PROSITE" id="PS51975">
    <property type="entry name" value="RNASE_H_2"/>
    <property type="match status" value="1"/>
</dbReference>
<dbReference type="InterPro" id="IPR036397">
    <property type="entry name" value="RNaseH_sf"/>
</dbReference>
<dbReference type="Gene3D" id="3.30.420.10">
    <property type="entry name" value="Ribonuclease H-like superfamily/Ribonuclease H"/>
    <property type="match status" value="1"/>
</dbReference>
<evidence type="ECO:0000256" key="3">
    <source>
        <dbReference type="ARBA" id="ARBA00004065"/>
    </source>
</evidence>
<dbReference type="InterPro" id="IPR024567">
    <property type="entry name" value="RNase_HII/HIII_dom"/>
</dbReference>
<feature type="binding site" evidence="14 15">
    <location>
        <position position="20"/>
    </location>
    <ligand>
        <name>a divalent metal cation</name>
        <dbReference type="ChEBI" id="CHEBI:60240"/>
    </ligand>
</feature>
<gene>
    <name evidence="14" type="primary">rnhB</name>
    <name evidence="18" type="ORF">A3K51_02295</name>
</gene>
<dbReference type="GO" id="GO:0005737">
    <property type="term" value="C:cytoplasm"/>
    <property type="evidence" value="ECO:0007669"/>
    <property type="project" value="UniProtKB-SubCell"/>
</dbReference>
<dbReference type="GO" id="GO:0006298">
    <property type="term" value="P:mismatch repair"/>
    <property type="evidence" value="ECO:0007669"/>
    <property type="project" value="TreeGrafter"/>
</dbReference>
<keyword evidence="8 14" id="KW-0963">Cytoplasm</keyword>
<dbReference type="InterPro" id="IPR022898">
    <property type="entry name" value="RNase_HII"/>
</dbReference>
<evidence type="ECO:0000256" key="11">
    <source>
        <dbReference type="ARBA" id="ARBA00022759"/>
    </source>
</evidence>
<dbReference type="InterPro" id="IPR012337">
    <property type="entry name" value="RNaseH-like_sf"/>
</dbReference>
<evidence type="ECO:0000313" key="18">
    <source>
        <dbReference type="EMBL" id="OGB73880.1"/>
    </source>
</evidence>
<evidence type="ECO:0000313" key="19">
    <source>
        <dbReference type="Proteomes" id="UP000178085"/>
    </source>
</evidence>
<proteinExistence type="inferred from homology"/>
<dbReference type="NCBIfam" id="NF000595">
    <property type="entry name" value="PRK00015.1-3"/>
    <property type="match status" value="1"/>
</dbReference>
<evidence type="ECO:0000256" key="12">
    <source>
        <dbReference type="ARBA" id="ARBA00022801"/>
    </source>
</evidence>
<sequence length="208" mass="22405">MQIEQEIQKTGLKLIAGVDEAGRGAWAGPVVAAAVVLPVLDKTHGINDSKQLTPAQREKLFKKIHGLALAVGVGIADVAEINRMGVGQASFVAMQRAVDNLEIKPEHILVDGYRVNFIQAPASGIIDGDAKSLSIAAASIVAKVTRDKIMTEAHNKYPRFGFAIHKGYGTVLHRERIAKHGTCAWHRKNFAPIRQIITGSKVQVALHG</sequence>
<dbReference type="GO" id="GO:0003723">
    <property type="term" value="F:RNA binding"/>
    <property type="evidence" value="ECO:0007669"/>
    <property type="project" value="UniProtKB-UniRule"/>
</dbReference>
<accession>A0A1F4NR39</accession>
<comment type="cofactor">
    <cofactor evidence="14 15">
        <name>Mn(2+)</name>
        <dbReference type="ChEBI" id="CHEBI:29035"/>
    </cofactor>
    <cofactor evidence="14 15">
        <name>Mg(2+)</name>
        <dbReference type="ChEBI" id="CHEBI:18420"/>
    </cofactor>
    <text evidence="14 15">Manganese or magnesium. Binds 1 divalent metal ion per monomer in the absence of substrate. May bind a second metal ion after substrate binding.</text>
</comment>
<evidence type="ECO:0000256" key="5">
    <source>
        <dbReference type="ARBA" id="ARBA00007383"/>
    </source>
</evidence>
<evidence type="ECO:0000256" key="4">
    <source>
        <dbReference type="ARBA" id="ARBA00004496"/>
    </source>
</evidence>
<dbReference type="EC" id="3.1.26.4" evidence="6 14"/>
<organism evidence="18 19">
    <name type="scientific">candidate division Kazan bacterium RIFCSPLOWO2_01_FULL_45_19</name>
    <dbReference type="NCBI Taxonomy" id="1798538"/>
    <lineage>
        <taxon>Bacteria</taxon>
        <taxon>Bacteria division Kazan-3B-28</taxon>
    </lineage>
</organism>
<keyword evidence="11 14" id="KW-0255">Endonuclease</keyword>
<dbReference type="HAMAP" id="MF_00052_B">
    <property type="entry name" value="RNase_HII_B"/>
    <property type="match status" value="1"/>
</dbReference>
<keyword evidence="9 14" id="KW-0540">Nuclease</keyword>
<reference evidence="18 19" key="1">
    <citation type="journal article" date="2016" name="Nat. Commun.">
        <title>Thousands of microbial genomes shed light on interconnected biogeochemical processes in an aquifer system.</title>
        <authorList>
            <person name="Anantharaman K."/>
            <person name="Brown C.T."/>
            <person name="Hug L.A."/>
            <person name="Sharon I."/>
            <person name="Castelle C.J."/>
            <person name="Probst A.J."/>
            <person name="Thomas B.C."/>
            <person name="Singh A."/>
            <person name="Wilkins M.J."/>
            <person name="Karaoz U."/>
            <person name="Brodie E.L."/>
            <person name="Williams K.H."/>
            <person name="Hubbard S.S."/>
            <person name="Banfield J.F."/>
        </authorList>
    </citation>
    <scope>NUCLEOTIDE SEQUENCE [LARGE SCALE GENOMIC DNA]</scope>
</reference>
<dbReference type="GO" id="GO:0030145">
    <property type="term" value="F:manganese ion binding"/>
    <property type="evidence" value="ECO:0007669"/>
    <property type="project" value="UniProtKB-UniRule"/>
</dbReference>
<keyword evidence="12 14" id="KW-0378">Hydrolase</keyword>
<dbReference type="EMBL" id="METD01000001">
    <property type="protein sequence ID" value="OGB73880.1"/>
    <property type="molecule type" value="Genomic_DNA"/>
</dbReference>
<evidence type="ECO:0000256" key="6">
    <source>
        <dbReference type="ARBA" id="ARBA00012180"/>
    </source>
</evidence>
<keyword evidence="10 14" id="KW-0479">Metal-binding</keyword>
<comment type="function">
    <text evidence="3 14 16">Endonuclease that specifically degrades the RNA of RNA-DNA hybrids.</text>
</comment>
<protein>
    <recommendedName>
        <fullName evidence="7 14">Ribonuclease HII</fullName>
        <shortName evidence="14">RNase HII</shortName>
        <ecNumber evidence="6 14">3.1.26.4</ecNumber>
    </recommendedName>
</protein>
<dbReference type="AlphaFoldDB" id="A0A1F4NR39"/>
<evidence type="ECO:0000256" key="2">
    <source>
        <dbReference type="ARBA" id="ARBA00001946"/>
    </source>
</evidence>
<dbReference type="GO" id="GO:0043137">
    <property type="term" value="P:DNA replication, removal of RNA primer"/>
    <property type="evidence" value="ECO:0007669"/>
    <property type="project" value="TreeGrafter"/>
</dbReference>
<comment type="similarity">
    <text evidence="5 14 16">Belongs to the RNase HII family.</text>
</comment>
<dbReference type="CDD" id="cd07182">
    <property type="entry name" value="RNase_HII_bacteria_HII_like"/>
    <property type="match status" value="1"/>
</dbReference>